<accession>A0A225WGG6</accession>
<name>A0A225WGG6_9STRA</name>
<reference evidence="2" key="1">
    <citation type="submission" date="2017-03" db="EMBL/GenBank/DDBJ databases">
        <title>Phytopthora megakarya and P. palmivora, two closely related causual agents of cacao black pod achieved similar genome size and gene model numbers by different mechanisms.</title>
        <authorList>
            <person name="Ali S."/>
            <person name="Shao J."/>
            <person name="Larry D.J."/>
            <person name="Kronmiller B."/>
            <person name="Shen D."/>
            <person name="Strem M.D."/>
            <person name="Melnick R.L."/>
            <person name="Guiltinan M.J."/>
            <person name="Tyler B.M."/>
            <person name="Meinhardt L.W."/>
            <person name="Bailey B.A."/>
        </authorList>
    </citation>
    <scope>NUCLEOTIDE SEQUENCE [LARGE SCALE GENOMIC DNA]</scope>
    <source>
        <strain evidence="2">zdho120</strain>
    </source>
</reference>
<proteinExistence type="predicted"/>
<sequence length="55" mass="5863">LMTATLFGVSVTTPGMPPDGAIVEITNPSKLRFFLGKACQLTTKMSNLDFVDASE</sequence>
<gene>
    <name evidence="1" type="ORF">PHMEG_0009867</name>
</gene>
<evidence type="ECO:0000313" key="2">
    <source>
        <dbReference type="Proteomes" id="UP000198211"/>
    </source>
</evidence>
<dbReference type="AlphaFoldDB" id="A0A225WGG6"/>
<evidence type="ECO:0000313" key="1">
    <source>
        <dbReference type="EMBL" id="OWZ16348.1"/>
    </source>
</evidence>
<dbReference type="OrthoDB" id="93877at2759"/>
<organism evidence="1 2">
    <name type="scientific">Phytophthora megakarya</name>
    <dbReference type="NCBI Taxonomy" id="4795"/>
    <lineage>
        <taxon>Eukaryota</taxon>
        <taxon>Sar</taxon>
        <taxon>Stramenopiles</taxon>
        <taxon>Oomycota</taxon>
        <taxon>Peronosporomycetes</taxon>
        <taxon>Peronosporales</taxon>
        <taxon>Peronosporaceae</taxon>
        <taxon>Phytophthora</taxon>
    </lineage>
</organism>
<feature type="non-terminal residue" evidence="1">
    <location>
        <position position="1"/>
    </location>
</feature>
<dbReference type="EMBL" id="NBNE01000948">
    <property type="protein sequence ID" value="OWZ16348.1"/>
    <property type="molecule type" value="Genomic_DNA"/>
</dbReference>
<protein>
    <submittedName>
        <fullName evidence="1">Uncharacterized protein</fullName>
    </submittedName>
</protein>
<dbReference type="Proteomes" id="UP000198211">
    <property type="component" value="Unassembled WGS sequence"/>
</dbReference>
<keyword evidence="2" id="KW-1185">Reference proteome</keyword>
<comment type="caution">
    <text evidence="1">The sequence shown here is derived from an EMBL/GenBank/DDBJ whole genome shotgun (WGS) entry which is preliminary data.</text>
</comment>